<gene>
    <name evidence="9" type="ORF">GPICK_10320</name>
</gene>
<dbReference type="Pfam" id="PF13177">
    <property type="entry name" value="DNA_pol3_delta2"/>
    <property type="match status" value="1"/>
</dbReference>
<dbReference type="SUPFAM" id="SSF52540">
    <property type="entry name" value="P-loop containing nucleoside triphosphate hydrolases"/>
    <property type="match status" value="1"/>
</dbReference>
<dbReference type="KEGG" id="gpi:GPICK_10320"/>
<keyword evidence="5" id="KW-0235">DNA replication</keyword>
<organism evidence="9 10">
    <name type="scientific">Geobacter pickeringii</name>
    <dbReference type="NCBI Taxonomy" id="345632"/>
    <lineage>
        <taxon>Bacteria</taxon>
        <taxon>Pseudomonadati</taxon>
        <taxon>Thermodesulfobacteriota</taxon>
        <taxon>Desulfuromonadia</taxon>
        <taxon>Geobacterales</taxon>
        <taxon>Geobacteraceae</taxon>
        <taxon>Geobacter</taxon>
    </lineage>
</organism>
<dbReference type="RefSeq" id="WP_039742887.1">
    <property type="nucleotide sequence ID" value="NZ_CP009788.1"/>
</dbReference>
<dbReference type="GO" id="GO:0009360">
    <property type="term" value="C:DNA polymerase III complex"/>
    <property type="evidence" value="ECO:0007669"/>
    <property type="project" value="InterPro"/>
</dbReference>
<dbReference type="GO" id="GO:0008408">
    <property type="term" value="F:3'-5' exonuclease activity"/>
    <property type="evidence" value="ECO:0007669"/>
    <property type="project" value="InterPro"/>
</dbReference>
<evidence type="ECO:0000313" key="9">
    <source>
        <dbReference type="EMBL" id="AJE03691.1"/>
    </source>
</evidence>
<dbReference type="EC" id="2.7.7.7" evidence="1"/>
<dbReference type="InterPro" id="IPR004622">
    <property type="entry name" value="DNA_pol_HolB"/>
</dbReference>
<dbReference type="HOGENOM" id="CLU_006229_4_5_7"/>
<keyword evidence="6" id="KW-0239">DNA-directed DNA polymerase</keyword>
<protein>
    <recommendedName>
        <fullName evidence="2">DNA polymerase III subunit delta'</fullName>
        <ecNumber evidence="1">2.7.7.7</ecNumber>
    </recommendedName>
</protein>
<evidence type="ECO:0000256" key="4">
    <source>
        <dbReference type="ARBA" id="ARBA00022695"/>
    </source>
</evidence>
<dbReference type="STRING" id="345632.GPICK_10320"/>
<evidence type="ECO:0000256" key="2">
    <source>
        <dbReference type="ARBA" id="ARBA00014363"/>
    </source>
</evidence>
<dbReference type="Gene3D" id="1.20.272.10">
    <property type="match status" value="1"/>
</dbReference>
<dbReference type="Gene3D" id="3.40.50.300">
    <property type="entry name" value="P-loop containing nucleotide triphosphate hydrolases"/>
    <property type="match status" value="1"/>
</dbReference>
<evidence type="ECO:0000259" key="8">
    <source>
        <dbReference type="Pfam" id="PF09115"/>
    </source>
</evidence>
<dbReference type="PANTHER" id="PTHR11669">
    <property type="entry name" value="REPLICATION FACTOR C / DNA POLYMERASE III GAMMA-TAU SUBUNIT"/>
    <property type="match status" value="1"/>
</dbReference>
<dbReference type="InterPro" id="IPR027417">
    <property type="entry name" value="P-loop_NTPase"/>
</dbReference>
<sequence>MSFSRILGQDTPVNVLRRALRTGKMAHAYLFEGIEGCGKKTTALALVEAAFCGRDEACGQCPSCRKMASLQHPDLHVVEPDGAFIKIDQIRDLQRELVLRPVEAPMKACIIDEADRLNPAAANALLKTLEEPPGNALMILLTSRMASILPTVRSRCQLLRFGPLPERVVEEELLRRGTAPDIARMAASLANGSLSRALEVGDEGDSAGRGQLLSRLGALSLGDIAPLFAAAEELSADRETAVERLDELASLLRDVFLIQGGGSEMVNRDLQPLLEQEAGRSTLETSRQRLAHILEARQALTRNANPRLTMDVLLMRLAQERDQ</sequence>
<evidence type="ECO:0000256" key="7">
    <source>
        <dbReference type="ARBA" id="ARBA00049244"/>
    </source>
</evidence>
<accession>A0A0B5BI20</accession>
<dbReference type="InterPro" id="IPR015199">
    <property type="entry name" value="DNA_pol_III_delta_C"/>
</dbReference>
<evidence type="ECO:0000313" key="10">
    <source>
        <dbReference type="Proteomes" id="UP000057609"/>
    </source>
</evidence>
<dbReference type="FunFam" id="3.40.50.300:FF:001255">
    <property type="entry name" value="DNA polymerase III subunit delta"/>
    <property type="match status" value="1"/>
</dbReference>
<keyword evidence="4" id="KW-0548">Nucleotidyltransferase</keyword>
<reference evidence="9 10" key="1">
    <citation type="journal article" date="2015" name="Genome Announc.">
        <title>Complete Genome of Geobacter pickeringii G13T, a Metal-Reducing Isolate from Sedimentary Kaolin Deposits.</title>
        <authorList>
            <person name="Badalamenti J.P."/>
            <person name="Bond D.R."/>
        </authorList>
    </citation>
    <scope>NUCLEOTIDE SEQUENCE [LARGE SCALE GENOMIC DNA]</scope>
    <source>
        <strain evidence="9 10">G13</strain>
    </source>
</reference>
<evidence type="ECO:0000256" key="3">
    <source>
        <dbReference type="ARBA" id="ARBA00022679"/>
    </source>
</evidence>
<dbReference type="InterPro" id="IPR050238">
    <property type="entry name" value="DNA_Rep/Repair_Clamp_Loader"/>
</dbReference>
<dbReference type="GO" id="GO:0006261">
    <property type="term" value="P:DNA-templated DNA replication"/>
    <property type="evidence" value="ECO:0007669"/>
    <property type="project" value="TreeGrafter"/>
</dbReference>
<dbReference type="EMBL" id="CP009788">
    <property type="protein sequence ID" value="AJE03691.1"/>
    <property type="molecule type" value="Genomic_DNA"/>
</dbReference>
<comment type="catalytic activity">
    <reaction evidence="7">
        <text>DNA(n) + a 2'-deoxyribonucleoside 5'-triphosphate = DNA(n+1) + diphosphate</text>
        <dbReference type="Rhea" id="RHEA:22508"/>
        <dbReference type="Rhea" id="RHEA-COMP:17339"/>
        <dbReference type="Rhea" id="RHEA-COMP:17340"/>
        <dbReference type="ChEBI" id="CHEBI:33019"/>
        <dbReference type="ChEBI" id="CHEBI:61560"/>
        <dbReference type="ChEBI" id="CHEBI:173112"/>
        <dbReference type="EC" id="2.7.7.7"/>
    </reaction>
</comment>
<name>A0A0B5BI20_9BACT</name>
<dbReference type="GO" id="GO:0003677">
    <property type="term" value="F:DNA binding"/>
    <property type="evidence" value="ECO:0007669"/>
    <property type="project" value="InterPro"/>
</dbReference>
<evidence type="ECO:0000256" key="1">
    <source>
        <dbReference type="ARBA" id="ARBA00012417"/>
    </source>
</evidence>
<dbReference type="GO" id="GO:0003887">
    <property type="term" value="F:DNA-directed DNA polymerase activity"/>
    <property type="evidence" value="ECO:0007669"/>
    <property type="project" value="UniProtKB-KW"/>
</dbReference>
<proteinExistence type="predicted"/>
<dbReference type="Pfam" id="PF09115">
    <property type="entry name" value="DNApol3-delta_C"/>
    <property type="match status" value="1"/>
</dbReference>
<dbReference type="NCBIfam" id="TIGR00678">
    <property type="entry name" value="holB"/>
    <property type="match status" value="1"/>
</dbReference>
<dbReference type="PANTHER" id="PTHR11669:SF8">
    <property type="entry name" value="DNA POLYMERASE III SUBUNIT DELTA"/>
    <property type="match status" value="1"/>
</dbReference>
<evidence type="ECO:0000256" key="5">
    <source>
        <dbReference type="ARBA" id="ARBA00022705"/>
    </source>
</evidence>
<keyword evidence="3" id="KW-0808">Transferase</keyword>
<dbReference type="AlphaFoldDB" id="A0A0B5BI20"/>
<dbReference type="OrthoDB" id="9810148at2"/>
<feature type="domain" description="DNA polymerase III delta subunit C-terminal" evidence="8">
    <location>
        <begin position="209"/>
        <end position="317"/>
    </location>
</feature>
<keyword evidence="10" id="KW-1185">Reference proteome</keyword>
<dbReference type="Proteomes" id="UP000057609">
    <property type="component" value="Chromosome"/>
</dbReference>
<evidence type="ECO:0000256" key="6">
    <source>
        <dbReference type="ARBA" id="ARBA00022932"/>
    </source>
</evidence>